<reference evidence="1" key="1">
    <citation type="journal article" date="2014" name="Int. J. Syst. Evol. Microbiol.">
        <title>Complete genome sequence of Corynebacterium casei LMG S-19264T (=DSM 44701T), isolated from a smear-ripened cheese.</title>
        <authorList>
            <consortium name="US DOE Joint Genome Institute (JGI-PGF)"/>
            <person name="Walter F."/>
            <person name="Albersmeier A."/>
            <person name="Kalinowski J."/>
            <person name="Ruckert C."/>
        </authorList>
    </citation>
    <scope>NUCLEOTIDE SEQUENCE</scope>
    <source>
        <strain evidence="1">JCM 31311</strain>
    </source>
</reference>
<name>A0A918CCK1_9DEIO</name>
<dbReference type="Proteomes" id="UP000603865">
    <property type="component" value="Unassembled WGS sequence"/>
</dbReference>
<comment type="caution">
    <text evidence="1">The sequence shown here is derived from an EMBL/GenBank/DDBJ whole genome shotgun (WGS) entry which is preliminary data.</text>
</comment>
<dbReference type="EMBL" id="BMQL01000020">
    <property type="protein sequence ID" value="GGR17418.1"/>
    <property type="molecule type" value="Genomic_DNA"/>
</dbReference>
<keyword evidence="2" id="KW-1185">Reference proteome</keyword>
<evidence type="ECO:0000313" key="2">
    <source>
        <dbReference type="Proteomes" id="UP000603865"/>
    </source>
</evidence>
<proteinExistence type="predicted"/>
<dbReference type="RefSeq" id="WP_189091587.1">
    <property type="nucleotide sequence ID" value="NZ_BMQL01000020.1"/>
</dbReference>
<gene>
    <name evidence="1" type="ORF">GCM10008957_32630</name>
</gene>
<reference evidence="1" key="2">
    <citation type="submission" date="2020-09" db="EMBL/GenBank/DDBJ databases">
        <authorList>
            <person name="Sun Q."/>
            <person name="Ohkuma M."/>
        </authorList>
    </citation>
    <scope>NUCLEOTIDE SEQUENCE</scope>
    <source>
        <strain evidence="1">JCM 31311</strain>
    </source>
</reference>
<protein>
    <submittedName>
        <fullName evidence="1">Uncharacterized protein</fullName>
    </submittedName>
</protein>
<dbReference type="AlphaFoldDB" id="A0A918CCK1"/>
<sequence length="183" mass="20219">MTKLLAHLFGWINAAPERQPSTDTAVRRALHHVNAALPAAARFQQGWLHVEPEGTADVTVDLLFLDGDVLHHAVGIVCQGQPTLWHSGPEVPYFGMSQPYGDSSGAPLSWQKPLEEGAQLMTPVLYRKDRLGKAYATEFSHQLVWTSGRLRAVPSEFAPRLIGRKDFPKLSFSFAPPADLVDR</sequence>
<organism evidence="1 2">
    <name type="scientific">Deinococcus ruber</name>
    <dbReference type="NCBI Taxonomy" id="1848197"/>
    <lineage>
        <taxon>Bacteria</taxon>
        <taxon>Thermotogati</taxon>
        <taxon>Deinococcota</taxon>
        <taxon>Deinococci</taxon>
        <taxon>Deinococcales</taxon>
        <taxon>Deinococcaceae</taxon>
        <taxon>Deinococcus</taxon>
    </lineage>
</organism>
<accession>A0A918CCK1</accession>
<evidence type="ECO:0000313" key="1">
    <source>
        <dbReference type="EMBL" id="GGR17418.1"/>
    </source>
</evidence>